<accession>A0A0A9CK47</accession>
<feature type="region of interest" description="Disordered" evidence="1">
    <location>
        <begin position="58"/>
        <end position="78"/>
    </location>
</feature>
<protein>
    <submittedName>
        <fullName evidence="2">Uncharacterized protein</fullName>
    </submittedName>
</protein>
<organism evidence="2">
    <name type="scientific">Arundo donax</name>
    <name type="common">Giant reed</name>
    <name type="synonym">Donax arundinaceus</name>
    <dbReference type="NCBI Taxonomy" id="35708"/>
    <lineage>
        <taxon>Eukaryota</taxon>
        <taxon>Viridiplantae</taxon>
        <taxon>Streptophyta</taxon>
        <taxon>Embryophyta</taxon>
        <taxon>Tracheophyta</taxon>
        <taxon>Spermatophyta</taxon>
        <taxon>Magnoliopsida</taxon>
        <taxon>Liliopsida</taxon>
        <taxon>Poales</taxon>
        <taxon>Poaceae</taxon>
        <taxon>PACMAD clade</taxon>
        <taxon>Arundinoideae</taxon>
        <taxon>Arundineae</taxon>
        <taxon>Arundo</taxon>
    </lineage>
</organism>
<evidence type="ECO:0000256" key="1">
    <source>
        <dbReference type="SAM" id="MobiDB-lite"/>
    </source>
</evidence>
<evidence type="ECO:0000313" key="2">
    <source>
        <dbReference type="EMBL" id="JAD75956.1"/>
    </source>
</evidence>
<proteinExistence type="predicted"/>
<reference evidence="2" key="1">
    <citation type="submission" date="2014-09" db="EMBL/GenBank/DDBJ databases">
        <authorList>
            <person name="Magalhaes I.L.F."/>
            <person name="Oliveira U."/>
            <person name="Santos F.R."/>
            <person name="Vidigal T.H.D.A."/>
            <person name="Brescovit A.D."/>
            <person name="Santos A.J."/>
        </authorList>
    </citation>
    <scope>NUCLEOTIDE SEQUENCE</scope>
    <source>
        <tissue evidence="2">Shoot tissue taken approximately 20 cm above the soil surface</tissue>
    </source>
</reference>
<name>A0A0A9CK47_ARUDO</name>
<reference evidence="2" key="2">
    <citation type="journal article" date="2015" name="Data Brief">
        <title>Shoot transcriptome of the giant reed, Arundo donax.</title>
        <authorList>
            <person name="Barrero R.A."/>
            <person name="Guerrero F.D."/>
            <person name="Moolhuijzen P."/>
            <person name="Goolsby J.A."/>
            <person name="Tidwell J."/>
            <person name="Bellgard S.E."/>
            <person name="Bellgard M.I."/>
        </authorList>
    </citation>
    <scope>NUCLEOTIDE SEQUENCE</scope>
    <source>
        <tissue evidence="2">Shoot tissue taken approximately 20 cm above the soil surface</tissue>
    </source>
</reference>
<sequence length="128" mass="14173">MKLFQPQVKMFQSLKENIARFCLCLLPWQWRRLAFAALPPRCSSIGLSSSIRLSRSVACPHHGSRPRPQPPPPSPLSALHSVASRVDAPISQQATVQLPPHHFSSSKCRKGDPDLCLVDGCPVHIHIL</sequence>
<dbReference type="AlphaFoldDB" id="A0A0A9CK47"/>
<dbReference type="EMBL" id="GBRH01221939">
    <property type="protein sequence ID" value="JAD75956.1"/>
    <property type="molecule type" value="Transcribed_RNA"/>
</dbReference>